<dbReference type="GO" id="GO:0000278">
    <property type="term" value="P:mitotic cell cycle"/>
    <property type="evidence" value="ECO:0007669"/>
    <property type="project" value="TreeGrafter"/>
</dbReference>
<dbReference type="GO" id="GO:0005524">
    <property type="term" value="F:ATP binding"/>
    <property type="evidence" value="ECO:0007669"/>
    <property type="project" value="UniProtKB-KW"/>
</dbReference>
<feature type="domain" description="Serine/threonine-protein kinase haspin C-terminal" evidence="10">
    <location>
        <begin position="683"/>
        <end position="770"/>
    </location>
</feature>
<evidence type="ECO:0000256" key="1">
    <source>
        <dbReference type="ARBA" id="ARBA00012513"/>
    </source>
</evidence>
<feature type="compositionally biased region" description="Low complexity" evidence="9">
    <location>
        <begin position="234"/>
        <end position="245"/>
    </location>
</feature>
<dbReference type="Gene3D" id="3.30.200.20">
    <property type="entry name" value="Phosphorylase Kinase, domain 1"/>
    <property type="match status" value="1"/>
</dbReference>
<dbReference type="GO" id="GO:0072354">
    <property type="term" value="F:histone H3T3 kinase activity"/>
    <property type="evidence" value="ECO:0007669"/>
    <property type="project" value="TreeGrafter"/>
</dbReference>
<evidence type="ECO:0000313" key="11">
    <source>
        <dbReference type="EMBL" id="KAJ3585858.1"/>
    </source>
</evidence>
<organism evidence="11 12">
    <name type="scientific">Muraenolepis orangiensis</name>
    <name type="common">Patagonian moray cod</name>
    <dbReference type="NCBI Taxonomy" id="630683"/>
    <lineage>
        <taxon>Eukaryota</taxon>
        <taxon>Metazoa</taxon>
        <taxon>Chordata</taxon>
        <taxon>Craniata</taxon>
        <taxon>Vertebrata</taxon>
        <taxon>Euteleostomi</taxon>
        <taxon>Actinopterygii</taxon>
        <taxon>Neopterygii</taxon>
        <taxon>Teleostei</taxon>
        <taxon>Neoteleostei</taxon>
        <taxon>Acanthomorphata</taxon>
        <taxon>Zeiogadaria</taxon>
        <taxon>Gadariae</taxon>
        <taxon>Gadiformes</taxon>
        <taxon>Muraenolepidoidei</taxon>
        <taxon>Muraenolepididae</taxon>
        <taxon>Muraenolepis</taxon>
    </lineage>
</organism>
<evidence type="ECO:0000256" key="2">
    <source>
        <dbReference type="ARBA" id="ARBA00022527"/>
    </source>
</evidence>
<evidence type="ECO:0000256" key="3">
    <source>
        <dbReference type="ARBA" id="ARBA00022679"/>
    </source>
</evidence>
<proteinExistence type="predicted"/>
<feature type="region of interest" description="Disordered" evidence="9">
    <location>
        <begin position="13"/>
        <end position="65"/>
    </location>
</feature>
<evidence type="ECO:0000256" key="6">
    <source>
        <dbReference type="ARBA" id="ARBA00022840"/>
    </source>
</evidence>
<dbReference type="PANTHER" id="PTHR24419:SF18">
    <property type="entry name" value="SERINE_THREONINE-PROTEIN KINASE HASPIN"/>
    <property type="match status" value="1"/>
</dbReference>
<dbReference type="AlphaFoldDB" id="A0A9Q0DE09"/>
<dbReference type="GO" id="GO:0005634">
    <property type="term" value="C:nucleus"/>
    <property type="evidence" value="ECO:0007669"/>
    <property type="project" value="TreeGrafter"/>
</dbReference>
<comment type="catalytic activity">
    <reaction evidence="8">
        <text>L-seryl-[protein] + ATP = O-phospho-L-seryl-[protein] + ADP + H(+)</text>
        <dbReference type="Rhea" id="RHEA:17989"/>
        <dbReference type="Rhea" id="RHEA-COMP:9863"/>
        <dbReference type="Rhea" id="RHEA-COMP:11604"/>
        <dbReference type="ChEBI" id="CHEBI:15378"/>
        <dbReference type="ChEBI" id="CHEBI:29999"/>
        <dbReference type="ChEBI" id="CHEBI:30616"/>
        <dbReference type="ChEBI" id="CHEBI:83421"/>
        <dbReference type="ChEBI" id="CHEBI:456216"/>
        <dbReference type="EC" id="2.7.11.1"/>
    </reaction>
</comment>
<evidence type="ECO:0000256" key="7">
    <source>
        <dbReference type="ARBA" id="ARBA00047899"/>
    </source>
</evidence>
<accession>A0A9Q0DE09</accession>
<protein>
    <recommendedName>
        <fullName evidence="1">non-specific serine/threonine protein kinase</fullName>
        <ecNumber evidence="1">2.7.11.1</ecNumber>
    </recommendedName>
</protein>
<keyword evidence="2" id="KW-0723">Serine/threonine-protein kinase</keyword>
<keyword evidence="4" id="KW-0547">Nucleotide-binding</keyword>
<dbReference type="OrthoDB" id="21018at2759"/>
<feature type="compositionally biased region" description="Polar residues" evidence="9">
    <location>
        <begin position="31"/>
        <end position="44"/>
    </location>
</feature>
<reference evidence="11" key="1">
    <citation type="submission" date="2022-07" db="EMBL/GenBank/DDBJ databases">
        <title>Chromosome-level genome of Muraenolepis orangiensis.</title>
        <authorList>
            <person name="Kim J."/>
        </authorList>
    </citation>
    <scope>NUCLEOTIDE SEQUENCE</scope>
    <source>
        <strain evidence="11">KU_S4_2022</strain>
        <tissue evidence="11">Muscle</tissue>
    </source>
</reference>
<dbReference type="Proteomes" id="UP001148018">
    <property type="component" value="Unassembled WGS sequence"/>
</dbReference>
<evidence type="ECO:0000256" key="9">
    <source>
        <dbReference type="SAM" id="MobiDB-lite"/>
    </source>
</evidence>
<dbReference type="EMBL" id="JANIIK010000117">
    <property type="protein sequence ID" value="KAJ3585858.1"/>
    <property type="molecule type" value="Genomic_DNA"/>
</dbReference>
<keyword evidence="5" id="KW-0418">Kinase</keyword>
<dbReference type="InterPro" id="IPR024604">
    <property type="entry name" value="GSG2_C"/>
</dbReference>
<comment type="catalytic activity">
    <reaction evidence="7">
        <text>L-threonyl-[protein] + ATP = O-phospho-L-threonyl-[protein] + ADP + H(+)</text>
        <dbReference type="Rhea" id="RHEA:46608"/>
        <dbReference type="Rhea" id="RHEA-COMP:11060"/>
        <dbReference type="Rhea" id="RHEA-COMP:11605"/>
        <dbReference type="ChEBI" id="CHEBI:15378"/>
        <dbReference type="ChEBI" id="CHEBI:30013"/>
        <dbReference type="ChEBI" id="CHEBI:30616"/>
        <dbReference type="ChEBI" id="CHEBI:61977"/>
        <dbReference type="ChEBI" id="CHEBI:456216"/>
        <dbReference type="EC" id="2.7.11.1"/>
    </reaction>
</comment>
<evidence type="ECO:0000256" key="5">
    <source>
        <dbReference type="ARBA" id="ARBA00022777"/>
    </source>
</evidence>
<dbReference type="GO" id="GO:0005737">
    <property type="term" value="C:cytoplasm"/>
    <property type="evidence" value="ECO:0007669"/>
    <property type="project" value="TreeGrafter"/>
</dbReference>
<feature type="region of interest" description="Disordered" evidence="9">
    <location>
        <begin position="171"/>
        <end position="193"/>
    </location>
</feature>
<evidence type="ECO:0000259" key="10">
    <source>
        <dbReference type="SMART" id="SM01331"/>
    </source>
</evidence>
<dbReference type="PANTHER" id="PTHR24419">
    <property type="entry name" value="INTERLEUKIN-1 RECEPTOR-ASSOCIATED KINASE"/>
    <property type="match status" value="1"/>
</dbReference>
<sequence>MFRGKPVFLKTYGKRRLRLPPRVSPDGQRASDASSPGELTSSPGELTVSPVSVPRPSASPDISVGMRPVGQFVTTRRRIKLRPGRGQASDSTLDSTDCVALRKSRRLLGNLRPSRRHLSSTHQISAAKISVSDLRALSPVADLRRPEVLPVASAEPSFVILEPSMPLFCSTPSVSQRQGPHPKSSPATLSSVAPPNYTLNNSSLFCLYQEDLDSSEDELFPPKPRLKGRRLSSSHDSNSSQFSDSLRGNSNDPEDGPEDGPPVDGAVAELRDGLKEECLLRRCHVPLHKKVALSQCSERSGLQSIERVKRGTPDVGQCSGSGLAQESPFSDRSGAARKVCVSGLNVSRWKDRSITGTLLVQSRAWRHDASKAGDYSTTELLSTPRQPSKVLTKRLLQGISGAVFTPDTQSWRRLKAALSLHRKTRVFTPRGTSIPFPSMSVLFGDHSLDVSATPTRLPLREHSRASLLSSLSLLKSPSEDERGLSDGDKVYLECGQQGPLSWEEAILHRCVKIGEGVFGEVFSTTNASEETIIPVEGSVMVNGEEQKTFGEILHEIIISNSLKDKPHNQTCGFIRLNDLHCVQGGYPTAMLDAWDHFHQQKGSENDRPDFYDGEQLFLILEFEDLHWGNLLVKSTDMKKATFLLNGTQHSLDTKGVLVSIIDYSLSRLEIDGLTVSCDISADEELFQGQGDYQFDIYRLMRQANSNEWSGYQPHSNVLWIHYLSDKLCSMKFRGSAGQSMRKIKAALTRFHNGVLQYASATDLLNNCPMFQS</sequence>
<keyword evidence="6" id="KW-0067">ATP-binding</keyword>
<dbReference type="Gene3D" id="1.10.510.10">
    <property type="entry name" value="Transferase(Phosphotransferase) domain 1"/>
    <property type="match status" value="1"/>
</dbReference>
<feature type="compositionally biased region" description="Low complexity" evidence="9">
    <location>
        <begin position="48"/>
        <end position="60"/>
    </location>
</feature>
<dbReference type="EC" id="2.7.11.1" evidence="1"/>
<keyword evidence="3" id="KW-0808">Transferase</keyword>
<dbReference type="GO" id="GO:0035556">
    <property type="term" value="P:intracellular signal transduction"/>
    <property type="evidence" value="ECO:0007669"/>
    <property type="project" value="TreeGrafter"/>
</dbReference>
<dbReference type="Pfam" id="PF12330">
    <property type="entry name" value="Haspin_kinase"/>
    <property type="match status" value="1"/>
</dbReference>
<feature type="region of interest" description="Disordered" evidence="9">
    <location>
        <begin position="216"/>
        <end position="266"/>
    </location>
</feature>
<keyword evidence="12" id="KW-1185">Reference proteome</keyword>
<evidence type="ECO:0000313" key="12">
    <source>
        <dbReference type="Proteomes" id="UP001148018"/>
    </source>
</evidence>
<gene>
    <name evidence="11" type="ORF">NHX12_012266</name>
</gene>
<name>A0A9Q0DE09_9TELE</name>
<evidence type="ECO:0000256" key="4">
    <source>
        <dbReference type="ARBA" id="ARBA00022741"/>
    </source>
</evidence>
<dbReference type="SMART" id="SM01331">
    <property type="entry name" value="DUF3635"/>
    <property type="match status" value="1"/>
</dbReference>
<comment type="caution">
    <text evidence="11">The sequence shown here is derived from an EMBL/GenBank/DDBJ whole genome shotgun (WGS) entry which is preliminary data.</text>
</comment>
<evidence type="ECO:0000256" key="8">
    <source>
        <dbReference type="ARBA" id="ARBA00048679"/>
    </source>
</evidence>